<sequence length="304" mass="33042">MATRKRPETMATARIRSAAVAAAWRRSTEAVAARMRFTAVTWLRSTEAAAVRLRPAVEAAAAAARLLPVAAAAARMLLAAAAPARLRLAAAAAAPLLLAAAVAVPMRPATTAVVRMRPAVLAWMRYGWSPLLQSSPSCYQDSEFFATIFGLSHWLAGFGEVLPLCLTALTMQGLSFRVEHRLDLQSWFAGLQYELLRFNDELRGNLLRSPVMLTPKSTASQQTSHMCRFRGGNRRGFPVCQAECTSIEALGCSRRGIAVVPCRFAPLLLSFIRKFASFFQLTSLVKDGPTLMFILGDVSGIQFP</sequence>
<accession>A0A0E0FMS1</accession>
<keyword evidence="1" id="KW-0812">Transmembrane</keyword>
<dbReference type="AlphaFoldDB" id="A0A0E0FMS1"/>
<evidence type="ECO:0000256" key="1">
    <source>
        <dbReference type="SAM" id="Phobius"/>
    </source>
</evidence>
<dbReference type="HOGENOM" id="CLU_916392_0_0_1"/>
<evidence type="ECO:0000313" key="3">
    <source>
        <dbReference type="EnsemblPlants" id="ONIVA01G21050.1"/>
    </source>
</evidence>
<dbReference type="Pfam" id="PF12620">
    <property type="entry name" value="DUF3778"/>
    <property type="match status" value="1"/>
</dbReference>
<dbReference type="Proteomes" id="UP000006591">
    <property type="component" value="Chromosome 1"/>
</dbReference>
<evidence type="ECO:0000259" key="2">
    <source>
        <dbReference type="Pfam" id="PF12620"/>
    </source>
</evidence>
<keyword evidence="1" id="KW-1133">Transmembrane helix</keyword>
<keyword evidence="1" id="KW-0472">Membrane</keyword>
<proteinExistence type="predicted"/>
<evidence type="ECO:0000313" key="4">
    <source>
        <dbReference type="Proteomes" id="UP000006591"/>
    </source>
</evidence>
<protein>
    <recommendedName>
        <fullName evidence="2">DUF3778 domain-containing protein</fullName>
    </recommendedName>
</protein>
<dbReference type="STRING" id="4536.A0A0E0FMS1"/>
<dbReference type="EnsemblPlants" id="ONIVA01G21050.1">
    <property type="protein sequence ID" value="ONIVA01G21050.1"/>
    <property type="gene ID" value="ONIVA01G21050"/>
</dbReference>
<dbReference type="OMA" id="IAVVPCR"/>
<feature type="domain" description="DUF3778" evidence="2">
    <location>
        <begin position="194"/>
        <end position="215"/>
    </location>
</feature>
<dbReference type="Gramene" id="ONIVA01G21050.1">
    <property type="protein sequence ID" value="ONIVA01G21050.1"/>
    <property type="gene ID" value="ONIVA01G21050"/>
</dbReference>
<dbReference type="InterPro" id="IPR022256">
    <property type="entry name" value="DUF3778"/>
</dbReference>
<keyword evidence="4" id="KW-1185">Reference proteome</keyword>
<organism evidence="3">
    <name type="scientific">Oryza nivara</name>
    <name type="common">Indian wild rice</name>
    <name type="synonym">Oryza sativa f. spontanea</name>
    <dbReference type="NCBI Taxonomy" id="4536"/>
    <lineage>
        <taxon>Eukaryota</taxon>
        <taxon>Viridiplantae</taxon>
        <taxon>Streptophyta</taxon>
        <taxon>Embryophyta</taxon>
        <taxon>Tracheophyta</taxon>
        <taxon>Spermatophyta</taxon>
        <taxon>Magnoliopsida</taxon>
        <taxon>Liliopsida</taxon>
        <taxon>Poales</taxon>
        <taxon>Poaceae</taxon>
        <taxon>BOP clade</taxon>
        <taxon>Oryzoideae</taxon>
        <taxon>Oryzeae</taxon>
        <taxon>Oryzinae</taxon>
        <taxon>Oryza</taxon>
    </lineage>
</organism>
<name>A0A0E0FMS1_ORYNI</name>
<feature type="transmembrane region" description="Helical" evidence="1">
    <location>
        <begin position="86"/>
        <end position="106"/>
    </location>
</feature>
<reference evidence="3" key="1">
    <citation type="submission" date="2015-04" db="UniProtKB">
        <authorList>
            <consortium name="EnsemblPlants"/>
        </authorList>
    </citation>
    <scope>IDENTIFICATION</scope>
    <source>
        <strain evidence="3">SL10</strain>
    </source>
</reference>
<reference evidence="3" key="2">
    <citation type="submission" date="2018-04" db="EMBL/GenBank/DDBJ databases">
        <title>OnivRS2 (Oryza nivara Reference Sequence Version 2).</title>
        <authorList>
            <person name="Zhang J."/>
            <person name="Kudrna D."/>
            <person name="Lee S."/>
            <person name="Talag J."/>
            <person name="Rajasekar S."/>
            <person name="Welchert J."/>
            <person name="Hsing Y.-I."/>
            <person name="Wing R.A."/>
        </authorList>
    </citation>
    <scope>NUCLEOTIDE SEQUENCE [LARGE SCALE GENOMIC DNA]</scope>
</reference>